<feature type="transmembrane region" description="Helical" evidence="6">
    <location>
        <begin position="389"/>
        <end position="407"/>
    </location>
</feature>
<dbReference type="EMBL" id="JABAYA010000181">
    <property type="protein sequence ID" value="KAF7722712.1"/>
    <property type="molecule type" value="Genomic_DNA"/>
</dbReference>
<evidence type="ECO:0000256" key="4">
    <source>
        <dbReference type="ARBA" id="ARBA00023136"/>
    </source>
</evidence>
<dbReference type="OrthoDB" id="422206at2759"/>
<comment type="caution">
    <text evidence="8">The sequence shown here is derived from an EMBL/GenBank/DDBJ whole genome shotgun (WGS) entry which is preliminary data.</text>
</comment>
<feature type="domain" description="Major facilitator superfamily (MFS) profile" evidence="7">
    <location>
        <begin position="44"/>
        <end position="449"/>
    </location>
</feature>
<keyword evidence="9" id="KW-1185">Reference proteome</keyword>
<evidence type="ECO:0000313" key="8">
    <source>
        <dbReference type="EMBL" id="KAF7722712.1"/>
    </source>
</evidence>
<comment type="subcellular location">
    <subcellularLocation>
        <location evidence="1">Membrane</location>
        <topology evidence="1">Multi-pass membrane protein</topology>
    </subcellularLocation>
</comment>
<dbReference type="PANTHER" id="PTHR10924">
    <property type="entry name" value="MAJOR FACILITATOR SUPERFAMILY PROTEIN-RELATED"/>
    <property type="match status" value="1"/>
</dbReference>
<feature type="region of interest" description="Disordered" evidence="5">
    <location>
        <begin position="452"/>
        <end position="472"/>
    </location>
</feature>
<reference evidence="8" key="1">
    <citation type="submission" date="2020-01" db="EMBL/GenBank/DDBJ databases">
        <title>Genome Sequencing of Three Apophysomyces-Like Fungal Strains Confirms a Novel Fungal Genus in the Mucoromycota with divergent Burkholderia-like Endosymbiotic Bacteria.</title>
        <authorList>
            <person name="Stajich J.E."/>
            <person name="Macias A.M."/>
            <person name="Carter-House D."/>
            <person name="Lovett B."/>
            <person name="Kasson L.R."/>
            <person name="Berry K."/>
            <person name="Grigoriev I."/>
            <person name="Chang Y."/>
            <person name="Spatafora J."/>
            <person name="Kasson M.T."/>
        </authorList>
    </citation>
    <scope>NUCLEOTIDE SEQUENCE</scope>
    <source>
        <strain evidence="8">NRRL A-21654</strain>
    </source>
</reference>
<feature type="transmembrane region" description="Helical" evidence="6">
    <location>
        <begin position="207"/>
        <end position="228"/>
    </location>
</feature>
<proteinExistence type="predicted"/>
<dbReference type="SUPFAM" id="SSF103473">
    <property type="entry name" value="MFS general substrate transporter"/>
    <property type="match status" value="1"/>
</dbReference>
<evidence type="ECO:0000256" key="5">
    <source>
        <dbReference type="SAM" id="MobiDB-lite"/>
    </source>
</evidence>
<dbReference type="InterPro" id="IPR011701">
    <property type="entry name" value="MFS"/>
</dbReference>
<keyword evidence="2 6" id="KW-0812">Transmembrane</keyword>
<dbReference type="AlphaFoldDB" id="A0A8H7BHX5"/>
<feature type="transmembrane region" description="Helical" evidence="6">
    <location>
        <begin position="300"/>
        <end position="321"/>
    </location>
</feature>
<evidence type="ECO:0000313" key="9">
    <source>
        <dbReference type="Proteomes" id="UP000605846"/>
    </source>
</evidence>
<feature type="transmembrane region" description="Helical" evidence="6">
    <location>
        <begin position="328"/>
        <end position="347"/>
    </location>
</feature>
<feature type="transmembrane region" description="Helical" evidence="6">
    <location>
        <begin position="106"/>
        <end position="127"/>
    </location>
</feature>
<feature type="transmembrane region" description="Helical" evidence="6">
    <location>
        <begin position="353"/>
        <end position="377"/>
    </location>
</feature>
<dbReference type="InterPro" id="IPR036259">
    <property type="entry name" value="MFS_trans_sf"/>
</dbReference>
<feature type="transmembrane region" description="Helical" evidence="6">
    <location>
        <begin position="261"/>
        <end position="280"/>
    </location>
</feature>
<dbReference type="PROSITE" id="PS50850">
    <property type="entry name" value="MFS"/>
    <property type="match status" value="1"/>
</dbReference>
<dbReference type="PANTHER" id="PTHR10924:SF6">
    <property type="entry name" value="SOLUTE CARRIER FAMILY 49 MEMBER A3"/>
    <property type="match status" value="1"/>
</dbReference>
<evidence type="ECO:0000256" key="3">
    <source>
        <dbReference type="ARBA" id="ARBA00022989"/>
    </source>
</evidence>
<name>A0A8H7BHX5_9FUNG</name>
<feature type="transmembrane region" description="Helical" evidence="6">
    <location>
        <begin position="42"/>
        <end position="60"/>
    </location>
</feature>
<sequence>MSNGGIQSTESSIDVAVSRREMEELSVLEETCTQYRLYRIRFYGLTLIILSNIAASLNWLSVATVPDYAATYFGHVSLTAINWFSNMFMLIYLVAGPLSSYIYDRFSLKTGFVAGGVLQTLGAWLRFFSTFVSQDNHTARYSLAMLGQIFCAFGQPFILNSSTPYAALWFDANSRGTVSMAAGLANSFGTAVTNLLIPALVTNADTLWIGFLAIACITSVFAIPTLFIPRGPPTPPSYSASTHLERRQPFRVCLVQLLKNFDFFCIVITFSVLCGLVSAITSLLPQIVGPYGVSVEQSGYLGVAFIVGGLVGAIATGFFVDKTKKYRAVLRVFVSWSGFFFVMLMVVVRPNNYTAIVVICAFLGFFVFSLLPVGLELSVECSYPVSESVSSSMLWVCSQVLGLVFLLSMDALRDDHGDPPGTMRRALEMAAGLSASMSIFAYVYESPNKRLESEQANVATRGSTIREKTDQA</sequence>
<feature type="compositionally biased region" description="Polar residues" evidence="5">
    <location>
        <begin position="454"/>
        <end position="463"/>
    </location>
</feature>
<protein>
    <recommendedName>
        <fullName evidence="7">Major facilitator superfamily (MFS) profile domain-containing protein</fullName>
    </recommendedName>
</protein>
<keyword evidence="3 6" id="KW-1133">Transmembrane helix</keyword>
<feature type="transmembrane region" description="Helical" evidence="6">
    <location>
        <begin position="180"/>
        <end position="201"/>
    </location>
</feature>
<evidence type="ECO:0000256" key="1">
    <source>
        <dbReference type="ARBA" id="ARBA00004141"/>
    </source>
</evidence>
<accession>A0A8H7BHX5</accession>
<gene>
    <name evidence="8" type="ORF">EC973_002838</name>
</gene>
<dbReference type="InterPro" id="IPR020846">
    <property type="entry name" value="MFS_dom"/>
</dbReference>
<dbReference type="Gene3D" id="1.20.1250.20">
    <property type="entry name" value="MFS general substrate transporter like domains"/>
    <property type="match status" value="2"/>
</dbReference>
<dbReference type="GO" id="GO:0022857">
    <property type="term" value="F:transmembrane transporter activity"/>
    <property type="evidence" value="ECO:0007669"/>
    <property type="project" value="InterPro"/>
</dbReference>
<dbReference type="InterPro" id="IPR049680">
    <property type="entry name" value="FLVCR1-2_SLC49-like"/>
</dbReference>
<feature type="transmembrane region" description="Helical" evidence="6">
    <location>
        <begin position="427"/>
        <end position="444"/>
    </location>
</feature>
<dbReference type="GO" id="GO:0016020">
    <property type="term" value="C:membrane"/>
    <property type="evidence" value="ECO:0007669"/>
    <property type="project" value="UniProtKB-SubCell"/>
</dbReference>
<evidence type="ECO:0000256" key="6">
    <source>
        <dbReference type="SAM" id="Phobius"/>
    </source>
</evidence>
<dbReference type="Pfam" id="PF07690">
    <property type="entry name" value="MFS_1"/>
    <property type="match status" value="1"/>
</dbReference>
<evidence type="ECO:0000259" key="7">
    <source>
        <dbReference type="PROSITE" id="PS50850"/>
    </source>
</evidence>
<evidence type="ECO:0000256" key="2">
    <source>
        <dbReference type="ARBA" id="ARBA00022692"/>
    </source>
</evidence>
<feature type="transmembrane region" description="Helical" evidence="6">
    <location>
        <begin position="139"/>
        <end position="159"/>
    </location>
</feature>
<organism evidence="8 9">
    <name type="scientific">Apophysomyces ossiformis</name>
    <dbReference type="NCBI Taxonomy" id="679940"/>
    <lineage>
        <taxon>Eukaryota</taxon>
        <taxon>Fungi</taxon>
        <taxon>Fungi incertae sedis</taxon>
        <taxon>Mucoromycota</taxon>
        <taxon>Mucoromycotina</taxon>
        <taxon>Mucoromycetes</taxon>
        <taxon>Mucorales</taxon>
        <taxon>Mucorineae</taxon>
        <taxon>Mucoraceae</taxon>
        <taxon>Apophysomyces</taxon>
    </lineage>
</organism>
<feature type="transmembrane region" description="Helical" evidence="6">
    <location>
        <begin position="72"/>
        <end position="94"/>
    </location>
</feature>
<dbReference type="Proteomes" id="UP000605846">
    <property type="component" value="Unassembled WGS sequence"/>
</dbReference>
<keyword evidence="4 6" id="KW-0472">Membrane</keyword>